<dbReference type="GO" id="GO:0008270">
    <property type="term" value="F:zinc ion binding"/>
    <property type="evidence" value="ECO:0007669"/>
    <property type="project" value="UniProtKB-KW"/>
</dbReference>
<dbReference type="PANTHER" id="PTHR31992">
    <property type="entry name" value="DOF ZINC FINGER PROTEIN DOF1.4-RELATED"/>
    <property type="match status" value="1"/>
</dbReference>
<keyword evidence="4 9" id="KW-0805">Transcription regulation</keyword>
<evidence type="ECO:0000313" key="14">
    <source>
        <dbReference type="Proteomes" id="UP000215914"/>
    </source>
</evidence>
<keyword evidence="7 8" id="KW-0539">Nucleus</keyword>
<evidence type="ECO:0000313" key="13">
    <source>
        <dbReference type="EMBL" id="OTF87515.1"/>
    </source>
</evidence>
<dbReference type="GO" id="GO:0003677">
    <property type="term" value="F:DNA binding"/>
    <property type="evidence" value="ECO:0007669"/>
    <property type="project" value="UniProtKB-UniRule"/>
</dbReference>
<dbReference type="GO" id="GO:0003700">
    <property type="term" value="F:DNA-binding transcription factor activity"/>
    <property type="evidence" value="ECO:0007669"/>
    <property type="project" value="UniProtKB-UniRule"/>
</dbReference>
<keyword evidence="3 9" id="KW-0862">Zinc</keyword>
<dbReference type="Proteomes" id="UP000215914">
    <property type="component" value="Chromosome 17"/>
</dbReference>
<dbReference type="Gramene" id="mRNA:HanXRQr2_Chr17g0816101">
    <property type="protein sequence ID" value="CDS:HanXRQr2_Chr17g0816101.1"/>
    <property type="gene ID" value="HanXRQr2_Chr17g0816101"/>
</dbReference>
<reference evidence="12 14" key="1">
    <citation type="journal article" date="2017" name="Nature">
        <title>The sunflower genome provides insights into oil metabolism, flowering and Asterid evolution.</title>
        <authorList>
            <person name="Badouin H."/>
            <person name="Gouzy J."/>
            <person name="Grassa C.J."/>
            <person name="Murat F."/>
            <person name="Staton S.E."/>
            <person name="Cottret L."/>
            <person name="Lelandais-Briere C."/>
            <person name="Owens G.L."/>
            <person name="Carrere S."/>
            <person name="Mayjonade B."/>
            <person name="Legrand L."/>
            <person name="Gill N."/>
            <person name="Kane N.C."/>
            <person name="Bowers J.E."/>
            <person name="Hubner S."/>
            <person name="Bellec A."/>
            <person name="Berard A."/>
            <person name="Berges H."/>
            <person name="Blanchet N."/>
            <person name="Boniface M.C."/>
            <person name="Brunel D."/>
            <person name="Catrice O."/>
            <person name="Chaidir N."/>
            <person name="Claudel C."/>
            <person name="Donnadieu C."/>
            <person name="Faraut T."/>
            <person name="Fievet G."/>
            <person name="Helmstetter N."/>
            <person name="King M."/>
            <person name="Knapp S.J."/>
            <person name="Lai Z."/>
            <person name="Le Paslier M.C."/>
            <person name="Lippi Y."/>
            <person name="Lorenzon L."/>
            <person name="Mandel J.R."/>
            <person name="Marage G."/>
            <person name="Marchand G."/>
            <person name="Marquand E."/>
            <person name="Bret-Mestries E."/>
            <person name="Morien E."/>
            <person name="Nambeesan S."/>
            <person name="Nguyen T."/>
            <person name="Pegot-Espagnet P."/>
            <person name="Pouilly N."/>
            <person name="Raftis F."/>
            <person name="Sallet E."/>
            <person name="Schiex T."/>
            <person name="Thomas J."/>
            <person name="Vandecasteele C."/>
            <person name="Vares D."/>
            <person name="Vear F."/>
            <person name="Vautrin S."/>
            <person name="Crespi M."/>
            <person name="Mangin B."/>
            <person name="Burke J.M."/>
            <person name="Salse J."/>
            <person name="Munos S."/>
            <person name="Vincourt P."/>
            <person name="Rieseberg L.H."/>
            <person name="Langlade N.B."/>
        </authorList>
    </citation>
    <scope>NUCLEOTIDE SEQUENCE [LARGE SCALE GENOMIC DNA]</scope>
    <source>
        <strain evidence="14">cv. SF193</strain>
        <tissue evidence="12">Leaves</tissue>
    </source>
</reference>
<dbReference type="EMBL" id="MNCJ02000332">
    <property type="protein sequence ID" value="KAF5756558.1"/>
    <property type="molecule type" value="Genomic_DNA"/>
</dbReference>
<evidence type="ECO:0000256" key="3">
    <source>
        <dbReference type="ARBA" id="ARBA00022833"/>
    </source>
</evidence>
<evidence type="ECO:0000256" key="2">
    <source>
        <dbReference type="ARBA" id="ARBA00022771"/>
    </source>
</evidence>
<keyword evidence="14" id="KW-1185">Reference proteome</keyword>
<keyword evidence="6 9" id="KW-0804">Transcription</keyword>
<evidence type="ECO:0000256" key="4">
    <source>
        <dbReference type="ARBA" id="ARBA00023015"/>
    </source>
</evidence>
<keyword evidence="5 8" id="KW-0238">DNA-binding</keyword>
<evidence type="ECO:0000313" key="12">
    <source>
        <dbReference type="EMBL" id="KAF5756558.1"/>
    </source>
</evidence>
<evidence type="ECO:0000259" key="11">
    <source>
        <dbReference type="PROSITE" id="PS50884"/>
    </source>
</evidence>
<reference evidence="12" key="3">
    <citation type="submission" date="2020-06" db="EMBL/GenBank/DDBJ databases">
        <title>Helianthus annuus Genome sequencing and assembly Release 2.</title>
        <authorList>
            <person name="Gouzy J."/>
            <person name="Langlade N."/>
            <person name="Munos S."/>
        </authorList>
    </citation>
    <scope>NUCLEOTIDE SEQUENCE</scope>
    <source>
        <tissue evidence="12">Leaves</tissue>
    </source>
</reference>
<sequence length="199" mass="23219">MSEPNSFEPQKRQSSRTQPHTNQPDPLICPRCDSTNTKFCYYNNYNKTQPRYFCKACKRHWTSGGILRNVPVGGGRKNKRLRWPIMTAATTDDQDTYDDHKQSFFRPVFSEKKDEESYIDIEELKGLVSWDFKEFDHEDFTFSRLLSSFDANPNSSVSRSLIKVVEDGEGSTSMMNWNDLDSMVLEDLNKPWEDPTFKT</sequence>
<dbReference type="PROSITE" id="PS01361">
    <property type="entry name" value="ZF_DOF_1"/>
    <property type="match status" value="1"/>
</dbReference>
<feature type="region of interest" description="Disordered" evidence="10">
    <location>
        <begin position="1"/>
        <end position="28"/>
    </location>
</feature>
<dbReference type="InterPro" id="IPR045174">
    <property type="entry name" value="Dof"/>
</dbReference>
<comment type="function">
    <text evidence="9">Transcription factor that binds specifically to a 5'-AA[AG]G-3' consensus core sequence.</text>
</comment>
<organism evidence="13 14">
    <name type="scientific">Helianthus annuus</name>
    <name type="common">Common sunflower</name>
    <dbReference type="NCBI Taxonomy" id="4232"/>
    <lineage>
        <taxon>Eukaryota</taxon>
        <taxon>Viridiplantae</taxon>
        <taxon>Streptophyta</taxon>
        <taxon>Embryophyta</taxon>
        <taxon>Tracheophyta</taxon>
        <taxon>Spermatophyta</taxon>
        <taxon>Magnoliopsida</taxon>
        <taxon>eudicotyledons</taxon>
        <taxon>Gunneridae</taxon>
        <taxon>Pentapetalae</taxon>
        <taxon>asterids</taxon>
        <taxon>campanulids</taxon>
        <taxon>Asterales</taxon>
        <taxon>Asteraceae</taxon>
        <taxon>Asteroideae</taxon>
        <taxon>Heliantheae alliance</taxon>
        <taxon>Heliantheae</taxon>
        <taxon>Helianthus</taxon>
    </lineage>
</organism>
<evidence type="ECO:0000256" key="8">
    <source>
        <dbReference type="PROSITE-ProRule" id="PRU00071"/>
    </source>
</evidence>
<dbReference type="PANTHER" id="PTHR31992:SF97">
    <property type="entry name" value="DOF ZINC FINGER PROTEIN"/>
    <property type="match status" value="1"/>
</dbReference>
<evidence type="ECO:0000256" key="5">
    <source>
        <dbReference type="ARBA" id="ARBA00023125"/>
    </source>
</evidence>
<dbReference type="EMBL" id="CM007906">
    <property type="protein sequence ID" value="OTF87515.1"/>
    <property type="molecule type" value="Genomic_DNA"/>
</dbReference>
<keyword evidence="2 8" id="KW-0863">Zinc-finger</keyword>
<proteinExistence type="predicted"/>
<dbReference type="PROSITE" id="PS50884">
    <property type="entry name" value="ZF_DOF_2"/>
    <property type="match status" value="1"/>
</dbReference>
<evidence type="ECO:0000256" key="9">
    <source>
        <dbReference type="RuleBase" id="RU369094"/>
    </source>
</evidence>
<keyword evidence="1 9" id="KW-0479">Metal-binding</keyword>
<evidence type="ECO:0000256" key="7">
    <source>
        <dbReference type="ARBA" id="ARBA00023242"/>
    </source>
</evidence>
<feature type="domain" description="Dof-type" evidence="11">
    <location>
        <begin position="27"/>
        <end position="81"/>
    </location>
</feature>
<dbReference type="OMA" id="LNKPWED"/>
<reference evidence="13" key="2">
    <citation type="submission" date="2017-02" db="EMBL/GenBank/DDBJ databases">
        <title>Sunflower complete genome.</title>
        <authorList>
            <person name="Langlade N."/>
            <person name="Munos S."/>
        </authorList>
    </citation>
    <scope>NUCLEOTIDE SEQUENCE [LARGE SCALE GENOMIC DNA]</scope>
    <source>
        <tissue evidence="13">Leaves</tissue>
    </source>
</reference>
<dbReference type="OrthoDB" id="1927254at2759"/>
<gene>
    <name evidence="13" type="ORF">HannXRQ_Chr17g0562681</name>
    <name evidence="12" type="ORF">HanXRQr2_Chr17g0816101</name>
</gene>
<evidence type="ECO:0000256" key="10">
    <source>
        <dbReference type="SAM" id="MobiDB-lite"/>
    </source>
</evidence>
<feature type="compositionally biased region" description="Polar residues" evidence="10">
    <location>
        <begin position="15"/>
        <end position="24"/>
    </location>
</feature>
<dbReference type="InParanoid" id="A0A251RSW5"/>
<dbReference type="GO" id="GO:0005634">
    <property type="term" value="C:nucleus"/>
    <property type="evidence" value="ECO:0007669"/>
    <property type="project" value="UniProtKB-SubCell"/>
</dbReference>
<name>A0A251RSW5_HELAN</name>
<protein>
    <recommendedName>
        <fullName evidence="9">Dof zinc finger protein</fullName>
    </recommendedName>
</protein>
<evidence type="ECO:0000256" key="1">
    <source>
        <dbReference type="ARBA" id="ARBA00022723"/>
    </source>
</evidence>
<accession>A0A251RSW5</accession>
<comment type="subcellular location">
    <subcellularLocation>
        <location evidence="8 9">Nucleus</location>
    </subcellularLocation>
</comment>
<dbReference type="AlphaFoldDB" id="A0A251RSW5"/>
<dbReference type="InterPro" id="IPR003851">
    <property type="entry name" value="Znf_Dof"/>
</dbReference>
<dbReference type="Pfam" id="PF02701">
    <property type="entry name" value="Zn_ribbon_Dof"/>
    <property type="match status" value="1"/>
</dbReference>
<evidence type="ECO:0000256" key="6">
    <source>
        <dbReference type="ARBA" id="ARBA00023163"/>
    </source>
</evidence>